<dbReference type="VEuPathDB" id="VectorBase:ISCP_004401"/>
<reference evidence="2" key="2">
    <citation type="submission" date="2020-05" db="UniProtKB">
        <authorList>
            <consortium name="EnsemblMetazoa"/>
        </authorList>
    </citation>
    <scope>IDENTIFICATION</scope>
    <source>
        <strain evidence="2">wikel</strain>
    </source>
</reference>
<reference evidence="1 3" key="1">
    <citation type="submission" date="2008-03" db="EMBL/GenBank/DDBJ databases">
        <title>Annotation of Ixodes scapularis.</title>
        <authorList>
            <consortium name="Ixodes scapularis Genome Project Consortium"/>
            <person name="Caler E."/>
            <person name="Hannick L.I."/>
            <person name="Bidwell S."/>
            <person name="Joardar V."/>
            <person name="Thiagarajan M."/>
            <person name="Amedeo P."/>
            <person name="Galinsky K.J."/>
            <person name="Schobel S."/>
            <person name="Inman J."/>
            <person name="Hostetler J."/>
            <person name="Miller J."/>
            <person name="Hammond M."/>
            <person name="Megy K."/>
            <person name="Lawson D."/>
            <person name="Kodira C."/>
            <person name="Sutton G."/>
            <person name="Meyer J."/>
            <person name="Hill C.A."/>
            <person name="Birren B."/>
            <person name="Nene V."/>
            <person name="Collins F."/>
            <person name="Alarcon-Chaidez F."/>
            <person name="Wikel S."/>
            <person name="Strausberg R."/>
        </authorList>
    </citation>
    <scope>NUCLEOTIDE SEQUENCE [LARGE SCALE GENOMIC DNA]</scope>
    <source>
        <strain evidence="3">Wikel</strain>
        <strain evidence="1">Wikel colony</strain>
    </source>
</reference>
<evidence type="ECO:0000313" key="2">
    <source>
        <dbReference type="EnsemblMetazoa" id="ISCW014507-PA"/>
    </source>
</evidence>
<dbReference type="SUPFAM" id="SSF54001">
    <property type="entry name" value="Cysteine proteinases"/>
    <property type="match status" value="1"/>
</dbReference>
<dbReference type="VEuPathDB" id="VectorBase:ISCI014507"/>
<protein>
    <recommendedName>
        <fullName evidence="4">Ubiquitin-like protease family profile domain-containing protein</fullName>
    </recommendedName>
</protein>
<evidence type="ECO:0000313" key="3">
    <source>
        <dbReference type="Proteomes" id="UP000001555"/>
    </source>
</evidence>
<dbReference type="PANTHER" id="PTHR34718">
    <property type="entry name" value="PHD-TYPE DOMAIN-CONTAINING PROTEIN"/>
    <property type="match status" value="1"/>
</dbReference>
<evidence type="ECO:0000313" key="1">
    <source>
        <dbReference type="EMBL" id="EEC18605.1"/>
    </source>
</evidence>
<sequence length="174" mass="19496">LMTQKDFEDLLKPTTLDDNVINTAQAILRDQFGRVGGLQDPLLGQCNEFRKQDKFIQILHVPGHWLTVTNYGAPNNTVFLLDSIGGISDSAVSQLWRILGQGIEMVTIESKPVQAQENGYDCGLFAIAHAFCIAAGRDPCSYKFDKNAMRAHVLQCIRENEFFDLPYTTAFVLR</sequence>
<organism>
    <name type="scientific">Ixodes scapularis</name>
    <name type="common">Black-legged tick</name>
    <name type="synonym">Deer tick</name>
    <dbReference type="NCBI Taxonomy" id="6945"/>
    <lineage>
        <taxon>Eukaryota</taxon>
        <taxon>Metazoa</taxon>
        <taxon>Ecdysozoa</taxon>
        <taxon>Arthropoda</taxon>
        <taxon>Chelicerata</taxon>
        <taxon>Arachnida</taxon>
        <taxon>Acari</taxon>
        <taxon>Parasitiformes</taxon>
        <taxon>Ixodida</taxon>
        <taxon>Ixodoidea</taxon>
        <taxon>Ixodidae</taxon>
        <taxon>Ixodinae</taxon>
        <taxon>Ixodes</taxon>
    </lineage>
</organism>
<dbReference type="InterPro" id="IPR038765">
    <property type="entry name" value="Papain-like_cys_pep_sf"/>
</dbReference>
<feature type="non-terminal residue" evidence="1">
    <location>
        <position position="174"/>
    </location>
</feature>
<proteinExistence type="predicted"/>
<dbReference type="EMBL" id="ABJB010741001">
    <property type="status" value="NOT_ANNOTATED_CDS"/>
    <property type="molecule type" value="Genomic_DNA"/>
</dbReference>
<dbReference type="Proteomes" id="UP000001555">
    <property type="component" value="Unassembled WGS sequence"/>
</dbReference>
<evidence type="ECO:0008006" key="4">
    <source>
        <dbReference type="Google" id="ProtNLM"/>
    </source>
</evidence>
<gene>
    <name evidence="1" type="ORF">IscW_ISCW014507</name>
</gene>
<dbReference type="PaxDb" id="6945-B7QID2"/>
<dbReference type="OrthoDB" id="6509680at2759"/>
<feature type="non-terminal residue" evidence="1">
    <location>
        <position position="1"/>
    </location>
</feature>
<dbReference type="PANTHER" id="PTHR34718:SF2">
    <property type="entry name" value="PHD-TYPE DOMAIN-CONTAINING PROTEIN"/>
    <property type="match status" value="1"/>
</dbReference>
<accession>B7QID2</accession>
<dbReference type="InParanoid" id="B7QID2"/>
<dbReference type="HOGENOM" id="CLU_122556_0_0_1"/>
<dbReference type="AlphaFoldDB" id="B7QID2"/>
<dbReference type="VEuPathDB" id="VectorBase:ISCW014507"/>
<dbReference type="EnsemblMetazoa" id="ISCW014507-RA">
    <property type="protein sequence ID" value="ISCW014507-PA"/>
    <property type="gene ID" value="ISCW014507"/>
</dbReference>
<name>B7QID2_IXOSC</name>
<keyword evidence="3" id="KW-1185">Reference proteome</keyword>
<dbReference type="Gene3D" id="3.40.395.10">
    <property type="entry name" value="Adenoviral Proteinase, Chain A"/>
    <property type="match status" value="1"/>
</dbReference>
<dbReference type="EMBL" id="DS945450">
    <property type="protein sequence ID" value="EEC18605.1"/>
    <property type="molecule type" value="Genomic_DNA"/>
</dbReference>